<dbReference type="Gene3D" id="3.90.550.50">
    <property type="match status" value="1"/>
</dbReference>
<keyword evidence="4" id="KW-0808">Transferase</keyword>
<comment type="caution">
    <text evidence="12">The sequence shown here is derived from an EMBL/GenBank/DDBJ whole genome shotgun (WGS) entry which is preliminary data.</text>
</comment>
<evidence type="ECO:0000256" key="7">
    <source>
        <dbReference type="ARBA" id="ARBA00022989"/>
    </source>
</evidence>
<keyword evidence="7" id="KW-1133">Transmembrane helix</keyword>
<dbReference type="PANTHER" id="PTHR11214:SF314">
    <property type="entry name" value="HEXOSYLTRANSFERASE"/>
    <property type="match status" value="1"/>
</dbReference>
<comment type="similarity">
    <text evidence="2 11">Belongs to the glycosyltransferase 31 family.</text>
</comment>
<keyword evidence="9" id="KW-0472">Membrane</keyword>
<evidence type="ECO:0000256" key="10">
    <source>
        <dbReference type="ARBA" id="ARBA00023180"/>
    </source>
</evidence>
<proteinExistence type="inferred from homology"/>
<keyword evidence="5" id="KW-0812">Transmembrane</keyword>
<keyword evidence="6" id="KW-0735">Signal-anchor</keyword>
<evidence type="ECO:0000256" key="3">
    <source>
        <dbReference type="ARBA" id="ARBA00022676"/>
    </source>
</evidence>
<gene>
    <name evidence="12" type="ORF">HICCMSTLAB_LOCUS11943</name>
</gene>
<dbReference type="InterPro" id="IPR002659">
    <property type="entry name" value="Glyco_trans_31"/>
</dbReference>
<reference evidence="12" key="1">
    <citation type="submission" date="2021-04" db="EMBL/GenBank/DDBJ databases">
        <authorList>
            <person name="Chebbi M.A.C M."/>
        </authorList>
    </citation>
    <scope>NUCLEOTIDE SEQUENCE</scope>
</reference>
<sequence length="330" mass="39170">MKIRRFKLFKFLKRRIKSTISLGFFVYILIHYFTQCSDEQVPGWEFNISRDISLYINPKNNTLITSPKFICTSPYLLIIVHSAVDNSKARMVVRNTWAHKHNIYFKYFKSINKIIEVAFILGKSKNKTLNYKILEENFRYGDIIQENFIDTYNNLTIKSVMMLKWAITKCRQAKFIMKTDDDVYVNIPVLMRALRTSNTTRLLMGHIFKNDLRQTNPRSKWYVAAYMYGEKIVPNYAVGHGYIMSSDVGLILYKTALTTPVVHLEDVYLTGICVKKANLSLIDYPRFEYLHQSFFFKFLFTEPEYYENHIIVHCDNIFEMYKIWKKLNTL</sequence>
<evidence type="ECO:0000256" key="1">
    <source>
        <dbReference type="ARBA" id="ARBA00004323"/>
    </source>
</evidence>
<keyword evidence="3 11" id="KW-0328">Glycosyltransferase</keyword>
<dbReference type="OrthoDB" id="5512589at2759"/>
<evidence type="ECO:0000256" key="5">
    <source>
        <dbReference type="ARBA" id="ARBA00022692"/>
    </source>
</evidence>
<accession>A0A8J2HPW6</accession>
<dbReference type="EMBL" id="CAJNRD030001123">
    <property type="protein sequence ID" value="CAG5104320.1"/>
    <property type="molecule type" value="Genomic_DNA"/>
</dbReference>
<dbReference type="GO" id="GO:0000139">
    <property type="term" value="C:Golgi membrane"/>
    <property type="evidence" value="ECO:0007669"/>
    <property type="project" value="UniProtKB-SubCell"/>
</dbReference>
<dbReference type="PANTHER" id="PTHR11214">
    <property type="entry name" value="BETA-1,3-N-ACETYLGLUCOSAMINYLTRANSFERASE"/>
    <property type="match status" value="1"/>
</dbReference>
<organism evidence="12 13">
    <name type="scientific">Cotesia congregata</name>
    <name type="common">Parasitoid wasp</name>
    <name type="synonym">Apanteles congregatus</name>
    <dbReference type="NCBI Taxonomy" id="51543"/>
    <lineage>
        <taxon>Eukaryota</taxon>
        <taxon>Metazoa</taxon>
        <taxon>Ecdysozoa</taxon>
        <taxon>Arthropoda</taxon>
        <taxon>Hexapoda</taxon>
        <taxon>Insecta</taxon>
        <taxon>Pterygota</taxon>
        <taxon>Neoptera</taxon>
        <taxon>Endopterygota</taxon>
        <taxon>Hymenoptera</taxon>
        <taxon>Apocrita</taxon>
        <taxon>Ichneumonoidea</taxon>
        <taxon>Braconidae</taxon>
        <taxon>Microgastrinae</taxon>
        <taxon>Cotesia</taxon>
    </lineage>
</organism>
<evidence type="ECO:0000256" key="4">
    <source>
        <dbReference type="ARBA" id="ARBA00022679"/>
    </source>
</evidence>
<evidence type="ECO:0000313" key="12">
    <source>
        <dbReference type="EMBL" id="CAG5104320.1"/>
    </source>
</evidence>
<dbReference type="GO" id="GO:0006493">
    <property type="term" value="P:protein O-linked glycosylation"/>
    <property type="evidence" value="ECO:0007669"/>
    <property type="project" value="TreeGrafter"/>
</dbReference>
<name>A0A8J2HPW6_COTCN</name>
<evidence type="ECO:0000256" key="2">
    <source>
        <dbReference type="ARBA" id="ARBA00008661"/>
    </source>
</evidence>
<dbReference type="Proteomes" id="UP000786811">
    <property type="component" value="Unassembled WGS sequence"/>
</dbReference>
<keyword evidence="10" id="KW-0325">Glycoprotein</keyword>
<dbReference type="FunFam" id="3.90.550.50:FF:000001">
    <property type="entry name" value="Hexosyltransferase"/>
    <property type="match status" value="1"/>
</dbReference>
<dbReference type="AlphaFoldDB" id="A0A8J2HPW6"/>
<protein>
    <recommendedName>
        <fullName evidence="11">Hexosyltransferase</fullName>
        <ecNumber evidence="11">2.4.1.-</ecNumber>
    </recommendedName>
</protein>
<dbReference type="GO" id="GO:0016758">
    <property type="term" value="F:hexosyltransferase activity"/>
    <property type="evidence" value="ECO:0007669"/>
    <property type="project" value="InterPro"/>
</dbReference>
<evidence type="ECO:0000256" key="11">
    <source>
        <dbReference type="RuleBase" id="RU363063"/>
    </source>
</evidence>
<comment type="subcellular location">
    <subcellularLocation>
        <location evidence="1 11">Golgi apparatus membrane</location>
        <topology evidence="1 11">Single-pass type II membrane protein</topology>
    </subcellularLocation>
</comment>
<keyword evidence="8 11" id="KW-0333">Golgi apparatus</keyword>
<dbReference type="Pfam" id="PF01762">
    <property type="entry name" value="Galactosyl_T"/>
    <property type="match status" value="1"/>
</dbReference>
<keyword evidence="13" id="KW-1185">Reference proteome</keyword>
<evidence type="ECO:0000256" key="8">
    <source>
        <dbReference type="ARBA" id="ARBA00023034"/>
    </source>
</evidence>
<evidence type="ECO:0000313" key="13">
    <source>
        <dbReference type="Proteomes" id="UP000786811"/>
    </source>
</evidence>
<evidence type="ECO:0000256" key="9">
    <source>
        <dbReference type="ARBA" id="ARBA00023136"/>
    </source>
</evidence>
<evidence type="ECO:0000256" key="6">
    <source>
        <dbReference type="ARBA" id="ARBA00022968"/>
    </source>
</evidence>
<dbReference type="EC" id="2.4.1.-" evidence="11"/>